<evidence type="ECO:0000256" key="4">
    <source>
        <dbReference type="ARBA" id="ARBA00023136"/>
    </source>
</evidence>
<keyword evidence="7" id="KW-1185">Reference proteome</keyword>
<dbReference type="GO" id="GO:0005744">
    <property type="term" value="C:TIM23 mitochondrial import inner membrane translocase complex"/>
    <property type="evidence" value="ECO:0007669"/>
    <property type="project" value="TreeGrafter"/>
</dbReference>
<evidence type="ECO:0000313" key="7">
    <source>
        <dbReference type="Proteomes" id="UP001362899"/>
    </source>
</evidence>
<comment type="caution">
    <text evidence="6">The sequence shown here is derived from an EMBL/GenBank/DDBJ whole genome shotgun (WGS) entry which is preliminary data.</text>
</comment>
<protein>
    <submittedName>
        <fullName evidence="6">Protein transporter</fullName>
    </submittedName>
</protein>
<dbReference type="AlphaFoldDB" id="A0AAV5RMK0"/>
<evidence type="ECO:0000256" key="2">
    <source>
        <dbReference type="ARBA" id="ARBA00022692"/>
    </source>
</evidence>
<sequence>MFNKLSSAPVETKNASNDGSNPALTSTEEQSSYDPVALHPMAITDGNQLQYLDLETNTKRAEGLIASRGFLEDLSYGTGAMYMLGLGVGGFAGLVEGLRSTSSTMSARLRSNAILNSITRRGPYIGNLAGCLTLTYNFVNGGITAIRGGEDDDAGSLAAGAITGALWNSSRGLKPMLISSTLLAMTTAGWCRLKHYVAPEDDE</sequence>
<dbReference type="PANTHER" id="PTHR15371:SF0">
    <property type="entry name" value="SD19278P"/>
    <property type="match status" value="1"/>
</dbReference>
<evidence type="ECO:0000256" key="3">
    <source>
        <dbReference type="ARBA" id="ARBA00022989"/>
    </source>
</evidence>
<dbReference type="PANTHER" id="PTHR15371">
    <property type="entry name" value="TIM23"/>
    <property type="match status" value="1"/>
</dbReference>
<reference evidence="6 7" key="1">
    <citation type="journal article" date="2023" name="Elife">
        <title>Identification of key yeast species and microbe-microbe interactions impacting larval growth of Drosophila in the wild.</title>
        <authorList>
            <person name="Mure A."/>
            <person name="Sugiura Y."/>
            <person name="Maeda R."/>
            <person name="Honda K."/>
            <person name="Sakurai N."/>
            <person name="Takahashi Y."/>
            <person name="Watada M."/>
            <person name="Katoh T."/>
            <person name="Gotoh A."/>
            <person name="Gotoh Y."/>
            <person name="Taniguchi I."/>
            <person name="Nakamura K."/>
            <person name="Hayashi T."/>
            <person name="Katayama T."/>
            <person name="Uemura T."/>
            <person name="Hattori Y."/>
        </authorList>
    </citation>
    <scope>NUCLEOTIDE SEQUENCE [LARGE SCALE GENOMIC DNA]</scope>
    <source>
        <strain evidence="6 7">SB-73</strain>
    </source>
</reference>
<dbReference type="EMBL" id="BTGC01000008">
    <property type="protein sequence ID" value="GMM51881.1"/>
    <property type="molecule type" value="Genomic_DNA"/>
</dbReference>
<proteinExistence type="predicted"/>
<feature type="compositionally biased region" description="Polar residues" evidence="5">
    <location>
        <begin position="13"/>
        <end position="31"/>
    </location>
</feature>
<dbReference type="Pfam" id="PF02466">
    <property type="entry name" value="Tim17"/>
    <property type="match status" value="1"/>
</dbReference>
<dbReference type="GO" id="GO:0030150">
    <property type="term" value="P:protein import into mitochondrial matrix"/>
    <property type="evidence" value="ECO:0007669"/>
    <property type="project" value="TreeGrafter"/>
</dbReference>
<keyword evidence="4" id="KW-0472">Membrane</keyword>
<name>A0AAV5RMK0_STABA</name>
<gene>
    <name evidence="6" type="ORF">DASB73_028440</name>
</gene>
<evidence type="ECO:0000256" key="5">
    <source>
        <dbReference type="SAM" id="MobiDB-lite"/>
    </source>
</evidence>
<evidence type="ECO:0000313" key="6">
    <source>
        <dbReference type="EMBL" id="GMM51881.1"/>
    </source>
</evidence>
<dbReference type="InterPro" id="IPR045238">
    <property type="entry name" value="Tim23-like"/>
</dbReference>
<keyword evidence="3" id="KW-1133">Transmembrane helix</keyword>
<feature type="region of interest" description="Disordered" evidence="5">
    <location>
        <begin position="1"/>
        <end position="31"/>
    </location>
</feature>
<comment type="subcellular location">
    <subcellularLocation>
        <location evidence="1">Membrane</location>
        <topology evidence="1">Multi-pass membrane protein</topology>
    </subcellularLocation>
</comment>
<keyword evidence="2" id="KW-0812">Transmembrane</keyword>
<dbReference type="Proteomes" id="UP001362899">
    <property type="component" value="Unassembled WGS sequence"/>
</dbReference>
<dbReference type="GO" id="GO:0008320">
    <property type="term" value="F:protein transmembrane transporter activity"/>
    <property type="evidence" value="ECO:0007669"/>
    <property type="project" value="TreeGrafter"/>
</dbReference>
<organism evidence="6 7">
    <name type="scientific">Starmerella bacillaris</name>
    <name type="common">Yeast</name>
    <name type="synonym">Candida zemplinina</name>
    <dbReference type="NCBI Taxonomy" id="1247836"/>
    <lineage>
        <taxon>Eukaryota</taxon>
        <taxon>Fungi</taxon>
        <taxon>Dikarya</taxon>
        <taxon>Ascomycota</taxon>
        <taxon>Saccharomycotina</taxon>
        <taxon>Dipodascomycetes</taxon>
        <taxon>Dipodascales</taxon>
        <taxon>Trichomonascaceae</taxon>
        <taxon>Starmerella</taxon>
    </lineage>
</organism>
<accession>A0AAV5RMK0</accession>
<evidence type="ECO:0000256" key="1">
    <source>
        <dbReference type="ARBA" id="ARBA00004141"/>
    </source>
</evidence>